<dbReference type="InterPro" id="IPR029058">
    <property type="entry name" value="AB_hydrolase_fold"/>
</dbReference>
<keyword evidence="1" id="KW-0812">Transmembrane</keyword>
<dbReference type="AlphaFoldDB" id="A0A9X8RBR2"/>
<sequence length="356" mass="40118">MDREIQMSKRKVPKNQSESISKWKHFMDIPNQPMPEMGLTPKIAVWKKNKSTLWHYPSAQKKYDVPVFLIYSLINTPLILDLSPGNSLIESFVNEGFDVYLLDFGSPGFEDGEISIEDYIVDYIQKGVQRALRHSGASEITVMGFCLGGTIAAIYAAIADEPIKNLILSVTPVDFSASEFFDQWQEALKEGTADFNDTIDIYQTIPASAVKYGIRLITSPIYISPYLSLLNQADDDEYVQNWRRFNAWANGHIPLSGAAAKQITKDLLIKNSLVNGGFKVRGKKAKLSKIDASVLVCASEYDRLVPQEMIYPIMKHLRCKDKTYSLLKSGHAAKQYSGELPYYLKEWLPGRSSPIQ</sequence>
<evidence type="ECO:0000313" key="4">
    <source>
        <dbReference type="Proteomes" id="UP000185829"/>
    </source>
</evidence>
<dbReference type="InterPro" id="IPR051321">
    <property type="entry name" value="PHA/PHB_synthase"/>
</dbReference>
<dbReference type="SUPFAM" id="SSF53474">
    <property type="entry name" value="alpha/beta-Hydrolases"/>
    <property type="match status" value="1"/>
</dbReference>
<gene>
    <name evidence="3" type="ORF">SAMN05878482_105464</name>
</gene>
<dbReference type="PANTHER" id="PTHR36837:SF2">
    <property type="entry name" value="POLY(3-HYDROXYALKANOATE) POLYMERASE SUBUNIT PHAC"/>
    <property type="match status" value="1"/>
</dbReference>
<keyword evidence="1" id="KW-1133">Transmembrane helix</keyword>
<keyword evidence="1" id="KW-0472">Membrane</keyword>
<reference evidence="3 4" key="1">
    <citation type="submission" date="2017-01" db="EMBL/GenBank/DDBJ databases">
        <authorList>
            <person name="Varghese N."/>
            <person name="Submissions S."/>
        </authorList>
    </citation>
    <scope>NUCLEOTIDE SEQUENCE [LARGE SCALE GENOMIC DNA]</scope>
    <source>
        <strain evidence="3 4">RUG2-6</strain>
    </source>
</reference>
<accession>A0A9X8RBR2</accession>
<dbReference type="Proteomes" id="UP000185829">
    <property type="component" value="Unassembled WGS sequence"/>
</dbReference>
<evidence type="ECO:0000259" key="2">
    <source>
        <dbReference type="Pfam" id="PF00561"/>
    </source>
</evidence>
<evidence type="ECO:0000313" key="3">
    <source>
        <dbReference type="EMBL" id="SIR77812.1"/>
    </source>
</evidence>
<comment type="caution">
    <text evidence="3">The sequence shown here is derived from an EMBL/GenBank/DDBJ whole genome shotgun (WGS) entry which is preliminary data.</text>
</comment>
<organism evidence="3 4">
    <name type="scientific">Peribacillus simplex</name>
    <dbReference type="NCBI Taxonomy" id="1478"/>
    <lineage>
        <taxon>Bacteria</taxon>
        <taxon>Bacillati</taxon>
        <taxon>Bacillota</taxon>
        <taxon>Bacilli</taxon>
        <taxon>Bacillales</taxon>
        <taxon>Bacillaceae</taxon>
        <taxon>Peribacillus</taxon>
    </lineage>
</organism>
<evidence type="ECO:0000256" key="1">
    <source>
        <dbReference type="SAM" id="Phobius"/>
    </source>
</evidence>
<dbReference type="PANTHER" id="PTHR36837">
    <property type="entry name" value="POLY(3-HYDROXYALKANOATE) POLYMERASE SUBUNIT PHAC"/>
    <property type="match status" value="1"/>
</dbReference>
<dbReference type="Pfam" id="PF00561">
    <property type="entry name" value="Abhydrolase_1"/>
    <property type="match status" value="1"/>
</dbReference>
<protein>
    <submittedName>
        <fullName evidence="3">Polyhydroxyalkanoate synthase</fullName>
    </submittedName>
</protein>
<proteinExistence type="predicted"/>
<dbReference type="Gene3D" id="3.40.50.1820">
    <property type="entry name" value="alpha/beta hydrolase"/>
    <property type="match status" value="1"/>
</dbReference>
<feature type="transmembrane region" description="Helical" evidence="1">
    <location>
        <begin position="140"/>
        <end position="158"/>
    </location>
</feature>
<dbReference type="InterPro" id="IPR000073">
    <property type="entry name" value="AB_hydrolase_1"/>
</dbReference>
<name>A0A9X8RBR2_9BACI</name>
<dbReference type="EMBL" id="FTMX01000005">
    <property type="protein sequence ID" value="SIR77812.1"/>
    <property type="molecule type" value="Genomic_DNA"/>
</dbReference>
<feature type="domain" description="AB hydrolase-1" evidence="2">
    <location>
        <begin position="88"/>
        <end position="332"/>
    </location>
</feature>